<organism evidence="2 3">
    <name type="scientific">Sediminibacillus albus</name>
    <dbReference type="NCBI Taxonomy" id="407036"/>
    <lineage>
        <taxon>Bacteria</taxon>
        <taxon>Bacillati</taxon>
        <taxon>Bacillota</taxon>
        <taxon>Bacilli</taxon>
        <taxon>Bacillales</taxon>
        <taxon>Bacillaceae</taxon>
        <taxon>Sediminibacillus</taxon>
    </lineage>
</organism>
<dbReference type="RefSeq" id="WP_093215525.1">
    <property type="nucleotide sequence ID" value="NZ_FNFL01000005.1"/>
</dbReference>
<dbReference type="Proteomes" id="UP000198694">
    <property type="component" value="Unassembled WGS sequence"/>
</dbReference>
<feature type="region of interest" description="Disordered" evidence="1">
    <location>
        <begin position="178"/>
        <end position="290"/>
    </location>
</feature>
<evidence type="ECO:0000256" key="1">
    <source>
        <dbReference type="SAM" id="MobiDB-lite"/>
    </source>
</evidence>
<proteinExistence type="predicted"/>
<evidence type="ECO:0000313" key="2">
    <source>
        <dbReference type="EMBL" id="SDK35578.1"/>
    </source>
</evidence>
<protein>
    <submittedName>
        <fullName evidence="2">TasA anchoring/assembly protein</fullName>
    </submittedName>
</protein>
<dbReference type="GO" id="GO:0097311">
    <property type="term" value="C:bacterial biofilm matrix"/>
    <property type="evidence" value="ECO:0007669"/>
    <property type="project" value="InterPro"/>
</dbReference>
<reference evidence="2 3" key="1">
    <citation type="submission" date="2016-10" db="EMBL/GenBank/DDBJ databases">
        <authorList>
            <person name="de Groot N.N."/>
        </authorList>
    </citation>
    <scope>NUCLEOTIDE SEQUENCE [LARGE SCALE GENOMIC DNA]</scope>
    <source>
        <strain evidence="2 3">CGMCC 1.6502</strain>
    </source>
</reference>
<dbReference type="OrthoDB" id="2560527at2"/>
<feature type="compositionally biased region" description="Basic and acidic residues" evidence="1">
    <location>
        <begin position="199"/>
        <end position="223"/>
    </location>
</feature>
<feature type="compositionally biased region" description="Basic and acidic residues" evidence="1">
    <location>
        <begin position="277"/>
        <end position="290"/>
    </location>
</feature>
<sequence length="290" mass="32055">MRSSRLVKYRKKYKKAGIAVQILAIWYVAICSAAMLTSSTGAYFNDSSQAITAVRVGTWETDQWDKSSLVFPNENKDRSVNSCEPAQISASLKNGGESMEITSTYEVYYAEKGNPKQGEKLPLAAGEGVIEKLENGAEIVLTFLAGAPGNYKFKAYQVDGHPGKGELWSETIKVECKEAEESKASEADQQENETNTESTEVKDEDNVKDNEAEKGLEQTEQKSDQSSQEQPEEKQAENNGETSTEAQQDGERKNSEEQLKAKAKSDSESNIEETEKETEKQSKETEEGGE</sequence>
<evidence type="ECO:0000313" key="3">
    <source>
        <dbReference type="Proteomes" id="UP000198694"/>
    </source>
</evidence>
<feature type="compositionally biased region" description="Basic and acidic residues" evidence="1">
    <location>
        <begin position="249"/>
        <end position="267"/>
    </location>
</feature>
<accession>A0A1G9B7X9</accession>
<dbReference type="InterPro" id="IPR023848">
    <property type="entry name" value="TasA"/>
</dbReference>
<name>A0A1G9B7X9_9BACI</name>
<gene>
    <name evidence="2" type="ORF">SAMN05216243_2862</name>
</gene>
<dbReference type="EMBL" id="FNFL01000005">
    <property type="protein sequence ID" value="SDK35578.1"/>
    <property type="molecule type" value="Genomic_DNA"/>
</dbReference>
<dbReference type="NCBIfam" id="TIGR04087">
    <property type="entry name" value="YqxM_for_SipW"/>
    <property type="match status" value="1"/>
</dbReference>
<feature type="compositionally biased region" description="Polar residues" evidence="1">
    <location>
        <begin position="237"/>
        <end position="247"/>
    </location>
</feature>
<keyword evidence="3" id="KW-1185">Reference proteome</keyword>
<dbReference type="STRING" id="407036.SAMN05216243_2862"/>
<dbReference type="AlphaFoldDB" id="A0A1G9B7X9"/>